<proteinExistence type="predicted"/>
<name>A0A0B7C5D0_9EUPU</name>
<sequence>DVVPSVMHCESGRIFSSRGLRPFGHQVAGQSLMLHYDATTICKCLIHREYQFYQAMPKCLQPFVPEFRGVIQLYVPDS</sequence>
<dbReference type="AlphaFoldDB" id="A0A0B7C5D0"/>
<evidence type="ECO:0000313" key="1">
    <source>
        <dbReference type="EMBL" id="CEK99831.1"/>
    </source>
</evidence>
<gene>
    <name evidence="1" type="primary">ORF222242</name>
</gene>
<accession>A0A0B7C5D0</accession>
<protein>
    <submittedName>
        <fullName evidence="1">Uncharacterized protein</fullName>
    </submittedName>
</protein>
<feature type="non-terminal residue" evidence="1">
    <location>
        <position position="78"/>
    </location>
</feature>
<organism evidence="1">
    <name type="scientific">Arion vulgaris</name>
    <dbReference type="NCBI Taxonomy" id="1028688"/>
    <lineage>
        <taxon>Eukaryota</taxon>
        <taxon>Metazoa</taxon>
        <taxon>Spiralia</taxon>
        <taxon>Lophotrochozoa</taxon>
        <taxon>Mollusca</taxon>
        <taxon>Gastropoda</taxon>
        <taxon>Heterobranchia</taxon>
        <taxon>Euthyneura</taxon>
        <taxon>Panpulmonata</taxon>
        <taxon>Eupulmonata</taxon>
        <taxon>Stylommatophora</taxon>
        <taxon>Helicina</taxon>
        <taxon>Arionoidea</taxon>
        <taxon>Arionidae</taxon>
        <taxon>Arion</taxon>
    </lineage>
</organism>
<feature type="non-terminal residue" evidence="1">
    <location>
        <position position="1"/>
    </location>
</feature>
<dbReference type="SUPFAM" id="SSF56104">
    <property type="entry name" value="SAICAR synthase-like"/>
    <property type="match status" value="1"/>
</dbReference>
<reference evidence="1" key="1">
    <citation type="submission" date="2014-12" db="EMBL/GenBank/DDBJ databases">
        <title>Insight into the proteome of Arion vulgaris.</title>
        <authorList>
            <person name="Aradska J."/>
            <person name="Bulat T."/>
            <person name="Smidak R."/>
            <person name="Sarate P."/>
            <person name="Gangsoo J."/>
            <person name="Sialana F."/>
            <person name="Bilban M."/>
            <person name="Lubec G."/>
        </authorList>
    </citation>
    <scope>NUCLEOTIDE SEQUENCE</scope>
    <source>
        <tissue evidence="1">Skin</tissue>
    </source>
</reference>
<dbReference type="EMBL" id="HACG01052960">
    <property type="protein sequence ID" value="CEK99831.1"/>
    <property type="molecule type" value="Transcribed_RNA"/>
</dbReference>